<dbReference type="Proteomes" id="UP000467347">
    <property type="component" value="Unassembled WGS sequence"/>
</dbReference>
<reference evidence="2 4" key="2">
    <citation type="submission" date="2019-09" db="EMBL/GenBank/DDBJ databases">
        <authorList>
            <consortium name="GenomeTrakr network: Whole genome sequencing for foodborne pathogen traceback"/>
        </authorList>
    </citation>
    <scope>NUCLEOTIDE SEQUENCE [LARGE SCALE GENOMIC DNA]</scope>
    <source>
        <strain evidence="2 4">FLAG-55987</strain>
    </source>
</reference>
<sequence length="75" mass="8283">MKLREVTINANSQSGEESNVKIHIDYAGCTDKTVVQIMQYFVNAARKISLESKLTCVIDNEEVYSNTGGADIAEQ</sequence>
<evidence type="ECO:0000313" key="6">
    <source>
        <dbReference type="Proteomes" id="UP000467347"/>
    </source>
</evidence>
<evidence type="ECO:0000313" key="5">
    <source>
        <dbReference type="Proteomes" id="UP000376505"/>
    </source>
</evidence>
<dbReference type="RefSeq" id="WP_070296052.1">
    <property type="nucleotide sequence ID" value="NZ_MKOS01000034.1"/>
</dbReference>
<protein>
    <submittedName>
        <fullName evidence="1">Uncharacterized protein</fullName>
    </submittedName>
</protein>
<dbReference type="AlphaFoldDB" id="A0A462JQ96"/>
<proteinExistence type="predicted"/>
<dbReference type="EMBL" id="AAANYN010000004">
    <property type="protein sequence ID" value="EAD5773431.1"/>
    <property type="molecule type" value="Genomic_DNA"/>
</dbReference>
<name>A0A462JQ96_LISMN</name>
<evidence type="ECO:0000313" key="3">
    <source>
        <dbReference type="EMBL" id="EDN9837940.1"/>
    </source>
</evidence>
<dbReference type="Proteomes" id="UP000376505">
    <property type="component" value="Unassembled WGS sequence"/>
</dbReference>
<organism evidence="1 5">
    <name type="scientific">Listeria monocytogenes</name>
    <dbReference type="NCBI Taxonomy" id="1639"/>
    <lineage>
        <taxon>Bacteria</taxon>
        <taxon>Bacillati</taxon>
        <taxon>Bacillota</taxon>
        <taxon>Bacilli</taxon>
        <taxon>Bacillales</taxon>
        <taxon>Listeriaceae</taxon>
        <taxon>Listeria</taxon>
    </lineage>
</organism>
<evidence type="ECO:0000313" key="2">
    <source>
        <dbReference type="EMBL" id="ECY6544796.1"/>
    </source>
</evidence>
<dbReference type="Proteomes" id="UP000364988">
    <property type="component" value="Unassembled WGS sequence"/>
</dbReference>
<evidence type="ECO:0000313" key="4">
    <source>
        <dbReference type="Proteomes" id="UP000364988"/>
    </source>
</evidence>
<comment type="caution">
    <text evidence="1">The sequence shown here is derived from an EMBL/GenBank/DDBJ whole genome shotgun (WGS) entry which is preliminary data.</text>
</comment>
<accession>A0A462JQ96</accession>
<dbReference type="EMBL" id="AALEDS010000010">
    <property type="protein sequence ID" value="ECY6544796.1"/>
    <property type="molecule type" value="Genomic_DNA"/>
</dbReference>
<gene>
    <name evidence="1" type="ORF">EXZ73_03910</name>
    <name evidence="2" type="ORF">F6436_10665</name>
    <name evidence="3" type="ORF">GJW51_14840</name>
</gene>
<reference evidence="1 5" key="1">
    <citation type="submission" date="2019-02" db="EMBL/GenBank/DDBJ databases">
        <authorList>
            <consortium name="GenomeTrakr: Next Generation Sequencing Network for Food Pathogen Tracability"/>
        </authorList>
    </citation>
    <scope>NUCLEOTIDE SEQUENCE [LARGE SCALE GENOMIC DNA]</scope>
    <source>
        <strain evidence="1 5">FSIS31901579</strain>
        <strain evidence="3 6">OSF101448</strain>
    </source>
</reference>
<dbReference type="EMBL" id="AANDSR010000017">
    <property type="protein sequence ID" value="EDN9837940.1"/>
    <property type="molecule type" value="Genomic_DNA"/>
</dbReference>
<evidence type="ECO:0000313" key="1">
    <source>
        <dbReference type="EMBL" id="EAD5773431.1"/>
    </source>
</evidence>